<dbReference type="GO" id="GO:0030170">
    <property type="term" value="F:pyridoxal phosphate binding"/>
    <property type="evidence" value="ECO:0007669"/>
    <property type="project" value="InterPro"/>
</dbReference>
<comment type="caution">
    <text evidence="9">The sequence shown here is derived from an EMBL/GenBank/DDBJ whole genome shotgun (WGS) entry which is preliminary data.</text>
</comment>
<sequence>MLPSPWRPDFPALSVMEAAGLTYLDSAATAQKPQSVIDALTGYYTAGTANVHRAGHAVGERVTEAFEATRGTVARWMGAADPAEIVFTRNATEAFNLVAYGLEHRFSAGDEIVISALEHHANLLPWQQLAARSGLTLRVLPLHESGHVDLEQAATVIGDRTRLLAVSQLSNVLGTWQPVQDLIALARQQGALTVIDGAQGAVHQRPDVHALGCDFYVFSGHKLYAPEGVGVLYGRTEALAYLRHWQYGGEMVRHAEYHRADFNPAPLGFEAGTPAIGAVLGLGAAIDYLFRLDPAGVRAHEAALLETLLRGLRTREDVQVLGSPDAALACFTVADVHATDLAYALSEQGIAVRAGRHCATPLYQHLGASGAIRVSLALYNDTEDLDRFFRALDKALNLLK</sequence>
<dbReference type="CDD" id="cd06453">
    <property type="entry name" value="SufS_like"/>
    <property type="match status" value="1"/>
</dbReference>
<evidence type="ECO:0000256" key="3">
    <source>
        <dbReference type="ARBA" id="ARBA00012239"/>
    </source>
</evidence>
<dbReference type="PANTHER" id="PTHR43586">
    <property type="entry name" value="CYSTEINE DESULFURASE"/>
    <property type="match status" value="1"/>
</dbReference>
<evidence type="ECO:0000256" key="7">
    <source>
        <dbReference type="RuleBase" id="RU004504"/>
    </source>
</evidence>
<dbReference type="EC" id="2.8.1.7" evidence="3"/>
<organism evidence="9 10">
    <name type="scientific">Pseudomonas matsuisoli</name>
    <dbReference type="NCBI Taxonomy" id="1515666"/>
    <lineage>
        <taxon>Bacteria</taxon>
        <taxon>Pseudomonadati</taxon>
        <taxon>Pseudomonadota</taxon>
        <taxon>Gammaproteobacteria</taxon>
        <taxon>Pseudomonadales</taxon>
        <taxon>Pseudomonadaceae</taxon>
        <taxon>Pseudomonas</taxon>
    </lineage>
</organism>
<evidence type="ECO:0000313" key="10">
    <source>
        <dbReference type="Proteomes" id="UP000635983"/>
    </source>
</evidence>
<dbReference type="PROSITE" id="PS00595">
    <property type="entry name" value="AA_TRANSFER_CLASS_5"/>
    <property type="match status" value="1"/>
</dbReference>
<protein>
    <recommendedName>
        <fullName evidence="3">cysteine desulfurase</fullName>
        <ecNumber evidence="3">2.8.1.7</ecNumber>
    </recommendedName>
</protein>
<evidence type="ECO:0000256" key="6">
    <source>
        <dbReference type="ARBA" id="ARBA00050776"/>
    </source>
</evidence>
<dbReference type="Gene3D" id="3.40.640.10">
    <property type="entry name" value="Type I PLP-dependent aspartate aminotransferase-like (Major domain)"/>
    <property type="match status" value="1"/>
</dbReference>
<dbReference type="InterPro" id="IPR000192">
    <property type="entry name" value="Aminotrans_V_dom"/>
</dbReference>
<dbReference type="GO" id="GO:0031071">
    <property type="term" value="F:cysteine desulfurase activity"/>
    <property type="evidence" value="ECO:0007669"/>
    <property type="project" value="UniProtKB-EC"/>
</dbReference>
<evidence type="ECO:0000256" key="1">
    <source>
        <dbReference type="ARBA" id="ARBA00001933"/>
    </source>
</evidence>
<dbReference type="InterPro" id="IPR015424">
    <property type="entry name" value="PyrdxlP-dep_Trfase"/>
</dbReference>
<comment type="catalytic activity">
    <reaction evidence="6">
        <text>(sulfur carrier)-H + L-cysteine = (sulfur carrier)-SH + L-alanine</text>
        <dbReference type="Rhea" id="RHEA:43892"/>
        <dbReference type="Rhea" id="RHEA-COMP:14737"/>
        <dbReference type="Rhea" id="RHEA-COMP:14739"/>
        <dbReference type="ChEBI" id="CHEBI:29917"/>
        <dbReference type="ChEBI" id="CHEBI:35235"/>
        <dbReference type="ChEBI" id="CHEBI:57972"/>
        <dbReference type="ChEBI" id="CHEBI:64428"/>
        <dbReference type="EC" id="2.8.1.7"/>
    </reaction>
</comment>
<comment type="similarity">
    <text evidence="2">Belongs to the class-V pyridoxal-phosphate-dependent aminotransferase family. Csd subfamily.</text>
</comment>
<dbReference type="PANTHER" id="PTHR43586:SF8">
    <property type="entry name" value="CYSTEINE DESULFURASE 1, CHLOROPLASTIC"/>
    <property type="match status" value="1"/>
</dbReference>
<reference evidence="9" key="2">
    <citation type="submission" date="2020-09" db="EMBL/GenBank/DDBJ databases">
        <authorList>
            <person name="Sun Q."/>
            <person name="Ohkuma M."/>
        </authorList>
    </citation>
    <scope>NUCLEOTIDE SEQUENCE</scope>
    <source>
        <strain evidence="9">JCM 30078</strain>
    </source>
</reference>
<dbReference type="InterPro" id="IPR015422">
    <property type="entry name" value="PyrdxlP-dep_Trfase_small"/>
</dbReference>
<dbReference type="InterPro" id="IPR015421">
    <property type="entry name" value="PyrdxlP-dep_Trfase_major"/>
</dbReference>
<dbReference type="InterPro" id="IPR010970">
    <property type="entry name" value="Cys_dSase_SufS"/>
</dbReference>
<dbReference type="EMBL" id="BMPO01000001">
    <property type="protein sequence ID" value="GGJ81974.1"/>
    <property type="molecule type" value="Genomic_DNA"/>
</dbReference>
<proteinExistence type="inferred from homology"/>
<dbReference type="Proteomes" id="UP000635983">
    <property type="component" value="Unassembled WGS sequence"/>
</dbReference>
<name>A0A917USG5_9PSED</name>
<accession>A0A917USG5</accession>
<comment type="cofactor">
    <cofactor evidence="1 7">
        <name>pyridoxal 5'-phosphate</name>
        <dbReference type="ChEBI" id="CHEBI:597326"/>
    </cofactor>
</comment>
<keyword evidence="4" id="KW-0808">Transferase</keyword>
<dbReference type="SUPFAM" id="SSF53383">
    <property type="entry name" value="PLP-dependent transferases"/>
    <property type="match status" value="1"/>
</dbReference>
<gene>
    <name evidence="9" type="primary">csd</name>
    <name evidence="9" type="ORF">GCM10009304_04910</name>
</gene>
<evidence type="ECO:0000313" key="9">
    <source>
        <dbReference type="EMBL" id="GGJ81974.1"/>
    </source>
</evidence>
<evidence type="ECO:0000256" key="2">
    <source>
        <dbReference type="ARBA" id="ARBA00010447"/>
    </source>
</evidence>
<evidence type="ECO:0000256" key="4">
    <source>
        <dbReference type="ARBA" id="ARBA00022679"/>
    </source>
</evidence>
<dbReference type="Pfam" id="PF00266">
    <property type="entry name" value="Aminotran_5"/>
    <property type="match status" value="1"/>
</dbReference>
<evidence type="ECO:0000256" key="5">
    <source>
        <dbReference type="ARBA" id="ARBA00022898"/>
    </source>
</evidence>
<reference evidence="9" key="1">
    <citation type="journal article" date="2014" name="Int. J. Syst. Evol. Microbiol.">
        <title>Complete genome sequence of Corynebacterium casei LMG S-19264T (=DSM 44701T), isolated from a smear-ripened cheese.</title>
        <authorList>
            <consortium name="US DOE Joint Genome Institute (JGI-PGF)"/>
            <person name="Walter F."/>
            <person name="Albersmeier A."/>
            <person name="Kalinowski J."/>
            <person name="Ruckert C."/>
        </authorList>
    </citation>
    <scope>NUCLEOTIDE SEQUENCE</scope>
    <source>
        <strain evidence="9">JCM 30078</strain>
    </source>
</reference>
<feature type="domain" description="Aminotransferase class V" evidence="8">
    <location>
        <begin position="22"/>
        <end position="388"/>
    </location>
</feature>
<dbReference type="GO" id="GO:0006534">
    <property type="term" value="P:cysteine metabolic process"/>
    <property type="evidence" value="ECO:0007669"/>
    <property type="project" value="InterPro"/>
</dbReference>
<keyword evidence="10" id="KW-1185">Reference proteome</keyword>
<dbReference type="RefSeq" id="WP_188981537.1">
    <property type="nucleotide sequence ID" value="NZ_BMPO01000001.1"/>
</dbReference>
<keyword evidence="5" id="KW-0663">Pyridoxal phosphate</keyword>
<dbReference type="InterPro" id="IPR020578">
    <property type="entry name" value="Aminotrans_V_PyrdxlP_BS"/>
</dbReference>
<evidence type="ECO:0000259" key="8">
    <source>
        <dbReference type="Pfam" id="PF00266"/>
    </source>
</evidence>
<dbReference type="Gene3D" id="3.90.1150.10">
    <property type="entry name" value="Aspartate Aminotransferase, domain 1"/>
    <property type="match status" value="1"/>
</dbReference>
<dbReference type="AlphaFoldDB" id="A0A917USG5"/>